<dbReference type="InterPro" id="IPR036322">
    <property type="entry name" value="WD40_repeat_dom_sf"/>
</dbReference>
<dbReference type="Proteomes" id="UP000186601">
    <property type="component" value="Unassembled WGS sequence"/>
</dbReference>
<feature type="compositionally biased region" description="Low complexity" evidence="1">
    <location>
        <begin position="47"/>
        <end position="57"/>
    </location>
</feature>
<dbReference type="InterPro" id="IPR015943">
    <property type="entry name" value="WD40/YVTN_repeat-like_dom_sf"/>
</dbReference>
<feature type="region of interest" description="Disordered" evidence="1">
    <location>
        <begin position="1"/>
        <end position="73"/>
    </location>
</feature>
<keyword evidence="3" id="KW-1185">Reference proteome</keyword>
<reference evidence="2 3" key="1">
    <citation type="submission" date="2018-02" db="EMBL/GenBank/DDBJ databases">
        <title>Genome sequence of the basidiomycete white-rot fungus Phlebia centrifuga.</title>
        <authorList>
            <person name="Granchi Z."/>
            <person name="Peng M."/>
            <person name="de Vries R.P."/>
            <person name="Hilden K."/>
            <person name="Makela M.R."/>
            <person name="Grigoriev I."/>
            <person name="Riley R."/>
        </authorList>
    </citation>
    <scope>NUCLEOTIDE SEQUENCE [LARGE SCALE GENOMIC DNA]</scope>
    <source>
        <strain evidence="2 3">FBCC195</strain>
    </source>
</reference>
<evidence type="ECO:0000313" key="3">
    <source>
        <dbReference type="Proteomes" id="UP000186601"/>
    </source>
</evidence>
<feature type="region of interest" description="Disordered" evidence="1">
    <location>
        <begin position="331"/>
        <end position="350"/>
    </location>
</feature>
<name>A0A2R6Q2C1_9APHY</name>
<proteinExistence type="predicted"/>
<organism evidence="2 3">
    <name type="scientific">Hermanssonia centrifuga</name>
    <dbReference type="NCBI Taxonomy" id="98765"/>
    <lineage>
        <taxon>Eukaryota</taxon>
        <taxon>Fungi</taxon>
        <taxon>Dikarya</taxon>
        <taxon>Basidiomycota</taxon>
        <taxon>Agaricomycotina</taxon>
        <taxon>Agaricomycetes</taxon>
        <taxon>Polyporales</taxon>
        <taxon>Meruliaceae</taxon>
        <taxon>Hermanssonia</taxon>
    </lineage>
</organism>
<sequence length="350" mass="38420">MTEVDSPRNQLSRPRPEMVHRTNQETSPPVPETITPREPLNTRLPHSVPAPVSPASPQGGRATATSEGQPVAHAAEGYPKMRDLIRSMIIIGKAQSSDSSSGNINFALPRERKRTSSTEESRSSQSPYSAERLQIPPMFSSLTETRLKRMEVTQTLRFHQALVRHMQFSPDEFLSIEDSKIVKLLLDTYPLERINIQDAAVTTDGRRIIAVGDLTESPNGLKPKKGQTEKQIIGIIHIWDRDSGALLRSFKAPIAVENAFTNCVAWNQDVERFMLAIGSSDGAVKILQEKGLENYNATGPSSSLARPQLSIVSSRSEGGYESPVEDVPVGGVHAVPPHARTQAHLSQTNL</sequence>
<gene>
    <name evidence="2" type="ORF">PHLCEN_2v4083</name>
</gene>
<feature type="compositionally biased region" description="Basic and acidic residues" evidence="1">
    <location>
        <begin position="14"/>
        <end position="23"/>
    </location>
</feature>
<dbReference type="AlphaFoldDB" id="A0A2R6Q2C1"/>
<accession>A0A2R6Q2C1</accession>
<dbReference type="EMBL" id="MLYV02000403">
    <property type="protein sequence ID" value="PSS01017.1"/>
    <property type="molecule type" value="Genomic_DNA"/>
</dbReference>
<protein>
    <submittedName>
        <fullName evidence="2">Uncharacterized protein</fullName>
    </submittedName>
</protein>
<dbReference type="SUPFAM" id="SSF50978">
    <property type="entry name" value="WD40 repeat-like"/>
    <property type="match status" value="1"/>
</dbReference>
<dbReference type="Gene3D" id="2.130.10.10">
    <property type="entry name" value="YVTN repeat-like/Quinoprotein amine dehydrogenase"/>
    <property type="match status" value="1"/>
</dbReference>
<evidence type="ECO:0000256" key="1">
    <source>
        <dbReference type="SAM" id="MobiDB-lite"/>
    </source>
</evidence>
<evidence type="ECO:0000313" key="2">
    <source>
        <dbReference type="EMBL" id="PSS01017.1"/>
    </source>
</evidence>
<feature type="region of interest" description="Disordered" evidence="1">
    <location>
        <begin position="96"/>
        <end position="131"/>
    </location>
</feature>
<comment type="caution">
    <text evidence="2">The sequence shown here is derived from an EMBL/GenBank/DDBJ whole genome shotgun (WGS) entry which is preliminary data.</text>
</comment>
<dbReference type="STRING" id="98765.A0A2R6Q2C1"/>